<evidence type="ECO:0000256" key="1">
    <source>
        <dbReference type="ARBA" id="ARBA00022801"/>
    </source>
</evidence>
<accession>A0A6J7KWG5</accession>
<dbReference type="Pfam" id="PF03403">
    <property type="entry name" value="PAF-AH_p_II"/>
    <property type="match status" value="1"/>
</dbReference>
<dbReference type="InterPro" id="IPR029058">
    <property type="entry name" value="AB_hydrolase_fold"/>
</dbReference>
<evidence type="ECO:0000256" key="2">
    <source>
        <dbReference type="ARBA" id="ARBA00022963"/>
    </source>
</evidence>
<proteinExistence type="predicted"/>
<evidence type="ECO:0000313" key="4">
    <source>
        <dbReference type="EMBL" id="CAB4959203.1"/>
    </source>
</evidence>
<dbReference type="Gene3D" id="3.40.50.1820">
    <property type="entry name" value="alpha/beta hydrolase"/>
    <property type="match status" value="1"/>
</dbReference>
<sequence length="393" mass="40400">MGVEVNTVRKSANRVTRLAVTAASALALISSAALPAGAQRSTKTAAPEPAYSKPGPYAVGVTTLSLPDRKIEVYYPAKTGSTKGKKRATYLQTDAIPADILAGLPAVPPGTDLSVTIPAYRNVPVAASKFPIVLFSHGAGGWRGVYGYPLSGLASWGFVVASVDFTEYGLISQFLGTGGAADPNRRAKISATAVAAIDLVVAENTAKGSRFKGHLLPGKVGAVGHSAGGGTMFSLLDNKRISSIVGWAAVGPQAPVTSHTPTMLITGAEDIAITPASAAASYAALNAPKRFVEIGKLGHNAFSDACLAIRSGTDLIGIAKGLGIGIPDRLLELGRNGCGADSLATKKGWQIIQQFTVAELRKDLGINKAPIGLTPASAKSFPGVTITYKQQLK</sequence>
<protein>
    <submittedName>
        <fullName evidence="4">Unannotated protein</fullName>
    </submittedName>
</protein>
<evidence type="ECO:0000256" key="3">
    <source>
        <dbReference type="ARBA" id="ARBA00023098"/>
    </source>
</evidence>
<keyword evidence="1" id="KW-0378">Hydrolase</keyword>
<dbReference type="GO" id="GO:0016042">
    <property type="term" value="P:lipid catabolic process"/>
    <property type="evidence" value="ECO:0007669"/>
    <property type="project" value="UniProtKB-KW"/>
</dbReference>
<dbReference type="GO" id="GO:0003847">
    <property type="term" value="F:1-alkyl-2-acetylglycerophosphocholine esterase activity"/>
    <property type="evidence" value="ECO:0007669"/>
    <property type="project" value="TreeGrafter"/>
</dbReference>
<dbReference type="EMBL" id="CAFBNL010000083">
    <property type="protein sequence ID" value="CAB4959203.1"/>
    <property type="molecule type" value="Genomic_DNA"/>
</dbReference>
<organism evidence="4">
    <name type="scientific">freshwater metagenome</name>
    <dbReference type="NCBI Taxonomy" id="449393"/>
    <lineage>
        <taxon>unclassified sequences</taxon>
        <taxon>metagenomes</taxon>
        <taxon>ecological metagenomes</taxon>
    </lineage>
</organism>
<dbReference type="PANTHER" id="PTHR10272">
    <property type="entry name" value="PLATELET-ACTIVATING FACTOR ACETYLHYDROLASE"/>
    <property type="match status" value="1"/>
</dbReference>
<keyword evidence="3" id="KW-0443">Lipid metabolism</keyword>
<dbReference type="PANTHER" id="PTHR10272:SF0">
    <property type="entry name" value="PLATELET-ACTIVATING FACTOR ACETYLHYDROLASE"/>
    <property type="match status" value="1"/>
</dbReference>
<dbReference type="SUPFAM" id="SSF53474">
    <property type="entry name" value="alpha/beta-Hydrolases"/>
    <property type="match status" value="1"/>
</dbReference>
<dbReference type="AlphaFoldDB" id="A0A6J7KWG5"/>
<keyword evidence="2" id="KW-0442">Lipid degradation</keyword>
<name>A0A6J7KWG5_9ZZZZ</name>
<gene>
    <name evidence="4" type="ORF">UFOPK3789_01180</name>
</gene>
<reference evidence="4" key="1">
    <citation type="submission" date="2020-05" db="EMBL/GenBank/DDBJ databases">
        <authorList>
            <person name="Chiriac C."/>
            <person name="Salcher M."/>
            <person name="Ghai R."/>
            <person name="Kavagutti S V."/>
        </authorList>
    </citation>
    <scope>NUCLEOTIDE SEQUENCE</scope>
</reference>